<evidence type="ECO:0000313" key="2">
    <source>
        <dbReference type="EMBL" id="QDV83187.1"/>
    </source>
</evidence>
<name>A0ABX5XN41_9BACT</name>
<protein>
    <submittedName>
        <fullName evidence="2">Oxidoreductase</fullName>
        <ecNumber evidence="2">1.-.-.-</ecNumber>
    </submittedName>
</protein>
<dbReference type="PANTHER" id="PTHR43827">
    <property type="entry name" value="2,5-DIKETO-D-GLUCONIC ACID REDUCTASE"/>
    <property type="match status" value="1"/>
</dbReference>
<evidence type="ECO:0000313" key="3">
    <source>
        <dbReference type="Proteomes" id="UP000318081"/>
    </source>
</evidence>
<keyword evidence="3" id="KW-1185">Reference proteome</keyword>
<organism evidence="2 3">
    <name type="scientific">Stieleria magnilauensis</name>
    <dbReference type="NCBI Taxonomy" id="2527963"/>
    <lineage>
        <taxon>Bacteria</taxon>
        <taxon>Pseudomonadati</taxon>
        <taxon>Planctomycetota</taxon>
        <taxon>Planctomycetia</taxon>
        <taxon>Pirellulales</taxon>
        <taxon>Pirellulaceae</taxon>
        <taxon>Stieleria</taxon>
    </lineage>
</organism>
<dbReference type="Proteomes" id="UP000318081">
    <property type="component" value="Chromosome"/>
</dbReference>
<dbReference type="SUPFAM" id="SSF51430">
    <property type="entry name" value="NAD(P)-linked oxidoreductase"/>
    <property type="match status" value="1"/>
</dbReference>
<dbReference type="InterPro" id="IPR023210">
    <property type="entry name" value="NADP_OxRdtase_dom"/>
</dbReference>
<dbReference type="CDD" id="cd19071">
    <property type="entry name" value="AKR_AKR1-5-like"/>
    <property type="match status" value="1"/>
</dbReference>
<dbReference type="Pfam" id="PF00248">
    <property type="entry name" value="Aldo_ket_red"/>
    <property type="match status" value="1"/>
</dbReference>
<dbReference type="InterPro" id="IPR036812">
    <property type="entry name" value="NAD(P)_OxRdtase_dom_sf"/>
</dbReference>
<dbReference type="EC" id="1.-.-.-" evidence="2"/>
<accession>A0ABX5XN41</accession>
<dbReference type="EMBL" id="CP036432">
    <property type="protein sequence ID" value="QDV83187.1"/>
    <property type="molecule type" value="Genomic_DNA"/>
</dbReference>
<proteinExistence type="predicted"/>
<dbReference type="Gene3D" id="3.20.20.100">
    <property type="entry name" value="NADP-dependent oxidoreductase domain"/>
    <property type="match status" value="1"/>
</dbReference>
<evidence type="ECO:0000259" key="1">
    <source>
        <dbReference type="Pfam" id="PF00248"/>
    </source>
</evidence>
<dbReference type="PRINTS" id="PR00069">
    <property type="entry name" value="ALDKETRDTASE"/>
</dbReference>
<dbReference type="PIRSF" id="PIRSF000097">
    <property type="entry name" value="AKR"/>
    <property type="match status" value="1"/>
</dbReference>
<keyword evidence="2" id="KW-0560">Oxidoreductase</keyword>
<dbReference type="GO" id="GO:0016491">
    <property type="term" value="F:oxidoreductase activity"/>
    <property type="evidence" value="ECO:0007669"/>
    <property type="project" value="UniProtKB-KW"/>
</dbReference>
<gene>
    <name evidence="2" type="ORF">TBK1r_21220</name>
</gene>
<dbReference type="RefSeq" id="WP_145209693.1">
    <property type="nucleotide sequence ID" value="NZ_CP036432.1"/>
</dbReference>
<sequence>MNQPSLTIDGVHVPRFIYGTAWKEDDTQRLVELAIEQGFRGIDTANQRRHYHEAAVGKAISASIDRERVGRDELFLQSKYTFERGQDHRLPYDPEAPIPIQVEQSLASSLEHLSTDHLDSFLLHGPQHSQGLTSEDWAAWRAMEAIHDSGRARIIGVSNVTLDQLRCLVEESRIRPRVVQNRCYAVLGWDRHVREFCAANGIVYQAFSLLTANRNTLASPELAQIAKHKDRTASQIVFRFAIDIGMVPLTGTTNTDHMRQDLDVFDFKLGEEEVERIEGLELS</sequence>
<feature type="domain" description="NADP-dependent oxidoreductase" evidence="1">
    <location>
        <begin position="22"/>
        <end position="280"/>
    </location>
</feature>
<dbReference type="InterPro" id="IPR020471">
    <property type="entry name" value="AKR"/>
</dbReference>
<reference evidence="2 3" key="1">
    <citation type="submission" date="2019-02" db="EMBL/GenBank/DDBJ databases">
        <title>Deep-cultivation of Planctomycetes and their phenomic and genomic characterization uncovers novel biology.</title>
        <authorList>
            <person name="Wiegand S."/>
            <person name="Jogler M."/>
            <person name="Boedeker C."/>
            <person name="Pinto D."/>
            <person name="Vollmers J."/>
            <person name="Rivas-Marin E."/>
            <person name="Kohn T."/>
            <person name="Peeters S.H."/>
            <person name="Heuer A."/>
            <person name="Rast P."/>
            <person name="Oberbeckmann S."/>
            <person name="Bunk B."/>
            <person name="Jeske O."/>
            <person name="Meyerdierks A."/>
            <person name="Storesund J.E."/>
            <person name="Kallscheuer N."/>
            <person name="Luecker S."/>
            <person name="Lage O.M."/>
            <person name="Pohl T."/>
            <person name="Merkel B.J."/>
            <person name="Hornburger P."/>
            <person name="Mueller R.-W."/>
            <person name="Bruemmer F."/>
            <person name="Labrenz M."/>
            <person name="Spormann A.M."/>
            <person name="Op den Camp H."/>
            <person name="Overmann J."/>
            <person name="Amann R."/>
            <person name="Jetten M.S.M."/>
            <person name="Mascher T."/>
            <person name="Medema M.H."/>
            <person name="Devos D.P."/>
            <person name="Kaster A.-K."/>
            <person name="Ovreas L."/>
            <person name="Rohde M."/>
            <person name="Galperin M.Y."/>
            <person name="Jogler C."/>
        </authorList>
    </citation>
    <scope>NUCLEOTIDE SEQUENCE [LARGE SCALE GENOMIC DNA]</scope>
    <source>
        <strain evidence="2 3">TBK1r</strain>
    </source>
</reference>
<dbReference type="PANTHER" id="PTHR43827:SF8">
    <property type="entry name" value="ALDO_KETO REDUCTASE FAMILY PROTEIN"/>
    <property type="match status" value="1"/>
</dbReference>